<evidence type="ECO:0000313" key="1">
    <source>
        <dbReference type="EMBL" id="JAE37901.1"/>
    </source>
</evidence>
<protein>
    <submittedName>
        <fullName evidence="1">Uncharacterized protein</fullName>
    </submittedName>
</protein>
<reference evidence="1" key="2">
    <citation type="journal article" date="2015" name="Data Brief">
        <title>Shoot transcriptome of the giant reed, Arundo donax.</title>
        <authorList>
            <person name="Barrero R.A."/>
            <person name="Guerrero F.D."/>
            <person name="Moolhuijzen P."/>
            <person name="Goolsby J.A."/>
            <person name="Tidwell J."/>
            <person name="Bellgard S.E."/>
            <person name="Bellgard M.I."/>
        </authorList>
    </citation>
    <scope>NUCLEOTIDE SEQUENCE</scope>
    <source>
        <tissue evidence="1">Shoot tissue taken approximately 20 cm above the soil surface</tissue>
    </source>
</reference>
<sequence>MLFILYWTERVCAVLTCHIVNNMVIQSECHVTL</sequence>
<dbReference type="EMBL" id="GBRH01159995">
    <property type="protein sequence ID" value="JAE37901.1"/>
    <property type="molecule type" value="Transcribed_RNA"/>
</dbReference>
<reference evidence="1" key="1">
    <citation type="submission" date="2014-09" db="EMBL/GenBank/DDBJ databases">
        <authorList>
            <person name="Magalhaes I.L.F."/>
            <person name="Oliveira U."/>
            <person name="Santos F.R."/>
            <person name="Vidigal T.H.D.A."/>
            <person name="Brescovit A.D."/>
            <person name="Santos A.J."/>
        </authorList>
    </citation>
    <scope>NUCLEOTIDE SEQUENCE</scope>
    <source>
        <tissue evidence="1">Shoot tissue taken approximately 20 cm above the soil surface</tissue>
    </source>
</reference>
<organism evidence="1">
    <name type="scientific">Arundo donax</name>
    <name type="common">Giant reed</name>
    <name type="synonym">Donax arundinaceus</name>
    <dbReference type="NCBI Taxonomy" id="35708"/>
    <lineage>
        <taxon>Eukaryota</taxon>
        <taxon>Viridiplantae</taxon>
        <taxon>Streptophyta</taxon>
        <taxon>Embryophyta</taxon>
        <taxon>Tracheophyta</taxon>
        <taxon>Spermatophyta</taxon>
        <taxon>Magnoliopsida</taxon>
        <taxon>Liliopsida</taxon>
        <taxon>Poales</taxon>
        <taxon>Poaceae</taxon>
        <taxon>PACMAD clade</taxon>
        <taxon>Arundinoideae</taxon>
        <taxon>Arundineae</taxon>
        <taxon>Arundo</taxon>
    </lineage>
</organism>
<accession>A0A0A9HSM8</accession>
<dbReference type="AlphaFoldDB" id="A0A0A9HSM8"/>
<proteinExistence type="predicted"/>
<name>A0A0A9HSM8_ARUDO</name>